<dbReference type="AlphaFoldDB" id="A0A9Q1HFV3"/>
<name>A0A9Q1HFV3_HOLLE</name>
<dbReference type="PANTHER" id="PTHR11365:SF10">
    <property type="entry name" value="HYDANTOINASE_OXOPROLINASE"/>
    <property type="match status" value="1"/>
</dbReference>
<sequence length="959" mass="102750">MTTSQNLVIGVDVGSTNTSVACLRGTDVVSYDKVPSTVDVTSGVELAIHNVLEKLAKDEEWSVIRVNIGTTHLIKSLVQRSQLVPVSVVRLCGPATRTLGPFDGFPDDLRTLIGSKCFYVNGGYQIDGSVITDVDEKEILAVIKEIKESEIRNVVISGVFSSKNNNQEKQVVGQLFAENFPEASLTLSSEIFSHGLLERENAAILNETLKPLCRATLSTFSDVVNKLCLGCPLFFTQNDGTLMSAPDAVAFPVKIISSGPYNSMLGACHLSGVKDAIVVDTGGTTSTVGSLQEGLPRLSSLDVCLGGVNTNLRMPDVISIGLGGGSVVTYEVVDDLVKVEVGPNSVRKRLKEKALVFGGSVLTASDIAALYLKADLGDSSKVKVSSAILEEANKRIQNMLEDVTDQMKAGRHALPVIFVGGGSILKDISRSMEGVTENILPAHYQATGAVGAALCQMSGYDDTPKSITGTSKESLDQPKILHQMLDETEAGSSDLRATDTPMSLHLHEEGGMTGHGTGQYENIFRQRNPGKDIEPKVPYVDKSTGEWVLSEYDVHCISIGAGILGSGGGGSAKIGLLRALTTLKRGQKIRVIHPKRLASKSFKGGRVGIAGIMGSPVALLEKMTNGREIVESLTSLEKVSKTDLLEDNNTQKLVVQGDNDRKYVTDFDPTLLEVTQPGARGLVALMCFEIGGLNTMEMLSTGAAMDLPIVDCDGCGRAVPELQMFTPSIYGLPLCPAALVDEKGHKELLLSAKSPNDIEDHFRKVLGRMGSLAAFSSRPMSETEVLDTCIMFSISRCFKLGDTIRRAQKENKDPIQSICEHEGGVHLITGKVVSVSNVTTKAFDRGLIEIEGTGKYADQGMVIHFQNENLIAKRGQNGQEKVVATIPDIIAVFGINDGRAVMNEDIKNGMRVAVIALASGPQLRTDNALKFVGPRAVGYDFDFIPVGEHQFHDAIPPPP</sequence>
<dbReference type="OrthoDB" id="5404895at2759"/>
<gene>
    <name evidence="5" type="ORF">HOLleu_07119</name>
</gene>
<dbReference type="Proteomes" id="UP001152320">
    <property type="component" value="Chromosome 3"/>
</dbReference>
<dbReference type="InterPro" id="IPR043129">
    <property type="entry name" value="ATPase_NBD"/>
</dbReference>
<dbReference type="Pfam" id="PF05378">
    <property type="entry name" value="Hydant_A_N"/>
    <property type="match status" value="1"/>
</dbReference>
<feature type="domain" description="S-Me-THD N-terminal" evidence="3">
    <location>
        <begin position="680"/>
        <end position="748"/>
    </location>
</feature>
<evidence type="ECO:0000259" key="4">
    <source>
        <dbReference type="Pfam" id="PF20906"/>
    </source>
</evidence>
<evidence type="ECO:0000313" key="6">
    <source>
        <dbReference type="Proteomes" id="UP001152320"/>
    </source>
</evidence>
<feature type="domain" description="S-Me-THD N-terminal" evidence="3">
    <location>
        <begin position="553"/>
        <end position="642"/>
    </location>
</feature>
<evidence type="ECO:0000313" key="5">
    <source>
        <dbReference type="EMBL" id="KAJ8044385.1"/>
    </source>
</evidence>
<proteinExistence type="predicted"/>
<evidence type="ECO:0000259" key="3">
    <source>
        <dbReference type="Pfam" id="PF06032"/>
    </source>
</evidence>
<dbReference type="Pfam" id="PF01968">
    <property type="entry name" value="Hydantoinase_A"/>
    <property type="match status" value="1"/>
</dbReference>
<dbReference type="InterPro" id="IPR010318">
    <property type="entry name" value="S-Me-THD_N"/>
</dbReference>
<feature type="domain" description="Hydantoinase/oxoprolinase N-terminal" evidence="2">
    <location>
        <begin position="9"/>
        <end position="171"/>
    </location>
</feature>
<dbReference type="Pfam" id="PF06032">
    <property type="entry name" value="S-Me-THD_N"/>
    <property type="match status" value="2"/>
</dbReference>
<evidence type="ECO:0000259" key="1">
    <source>
        <dbReference type="Pfam" id="PF01968"/>
    </source>
</evidence>
<dbReference type="GO" id="GO:0016787">
    <property type="term" value="F:hydrolase activity"/>
    <property type="evidence" value="ECO:0007669"/>
    <property type="project" value="InterPro"/>
</dbReference>
<evidence type="ECO:0000259" key="2">
    <source>
        <dbReference type="Pfam" id="PF05378"/>
    </source>
</evidence>
<keyword evidence="6" id="KW-1185">Reference proteome</keyword>
<dbReference type="InterPro" id="IPR027479">
    <property type="entry name" value="S-Me-THD_N_sf"/>
</dbReference>
<organism evidence="5 6">
    <name type="scientific">Holothuria leucospilota</name>
    <name type="common">Black long sea cucumber</name>
    <name type="synonym">Mertensiothuria leucospilota</name>
    <dbReference type="NCBI Taxonomy" id="206669"/>
    <lineage>
        <taxon>Eukaryota</taxon>
        <taxon>Metazoa</taxon>
        <taxon>Echinodermata</taxon>
        <taxon>Eleutherozoa</taxon>
        <taxon>Echinozoa</taxon>
        <taxon>Holothuroidea</taxon>
        <taxon>Aspidochirotacea</taxon>
        <taxon>Aspidochirotida</taxon>
        <taxon>Holothuriidae</taxon>
        <taxon>Holothuria</taxon>
    </lineage>
</organism>
<feature type="domain" description="S-Me-THD-like C-terminal" evidence="4">
    <location>
        <begin position="756"/>
        <end position="946"/>
    </location>
</feature>
<dbReference type="SUPFAM" id="SSF160991">
    <property type="entry name" value="CV3147-like"/>
    <property type="match status" value="1"/>
</dbReference>
<dbReference type="PANTHER" id="PTHR11365">
    <property type="entry name" value="5-OXOPROLINASE RELATED"/>
    <property type="match status" value="1"/>
</dbReference>
<dbReference type="Gene3D" id="3.40.1610.10">
    <property type="entry name" value="CV3147-like domain"/>
    <property type="match status" value="1"/>
</dbReference>
<evidence type="ECO:0008006" key="7">
    <source>
        <dbReference type="Google" id="ProtNLM"/>
    </source>
</evidence>
<dbReference type="InterPro" id="IPR048350">
    <property type="entry name" value="S-Me-THD-like_C"/>
</dbReference>
<dbReference type="InterPro" id="IPR008040">
    <property type="entry name" value="Hydant_A_N"/>
</dbReference>
<dbReference type="InterPro" id="IPR002821">
    <property type="entry name" value="Hydantoinase_A"/>
</dbReference>
<dbReference type="EMBL" id="JAIZAY010000003">
    <property type="protein sequence ID" value="KAJ8044385.1"/>
    <property type="molecule type" value="Genomic_DNA"/>
</dbReference>
<reference evidence="5" key="1">
    <citation type="submission" date="2021-10" db="EMBL/GenBank/DDBJ databases">
        <title>Tropical sea cucumber genome reveals ecological adaptation and Cuvierian tubules defense mechanism.</title>
        <authorList>
            <person name="Chen T."/>
        </authorList>
    </citation>
    <scope>NUCLEOTIDE SEQUENCE</scope>
    <source>
        <strain evidence="5">Nanhai2018</strain>
        <tissue evidence="5">Muscle</tissue>
    </source>
</reference>
<dbReference type="Pfam" id="PF20906">
    <property type="entry name" value="S-Me-THD_C"/>
    <property type="match status" value="1"/>
</dbReference>
<dbReference type="Gene3D" id="2.40.390.10">
    <property type="entry name" value="CV3147-like"/>
    <property type="match status" value="1"/>
</dbReference>
<dbReference type="InterPro" id="IPR024071">
    <property type="entry name" value="S-Me-THD_C_sf"/>
</dbReference>
<dbReference type="SUPFAM" id="SSF53067">
    <property type="entry name" value="Actin-like ATPase domain"/>
    <property type="match status" value="1"/>
</dbReference>
<feature type="domain" description="Hydantoinase A/oxoprolinase" evidence="1">
    <location>
        <begin position="199"/>
        <end position="369"/>
    </location>
</feature>
<accession>A0A9Q1HFV3</accession>
<protein>
    <recommendedName>
        <fullName evidence="7">Hydantoinase</fullName>
    </recommendedName>
</protein>
<comment type="caution">
    <text evidence="5">The sequence shown here is derived from an EMBL/GenBank/DDBJ whole genome shotgun (WGS) entry which is preliminary data.</text>
</comment>
<dbReference type="InterPro" id="IPR045079">
    <property type="entry name" value="Oxoprolinase-like"/>
</dbReference>